<dbReference type="PANTHER" id="PTHR35569">
    <property type="entry name" value="CYANAMIDE HYDRATASE DDI2-RELATED"/>
    <property type="match status" value="1"/>
</dbReference>
<organism evidence="1 2">
    <name type="scientific">Streptosporangium minutum</name>
    <dbReference type="NCBI Taxonomy" id="569862"/>
    <lineage>
        <taxon>Bacteria</taxon>
        <taxon>Bacillati</taxon>
        <taxon>Actinomycetota</taxon>
        <taxon>Actinomycetes</taxon>
        <taxon>Streptosporangiales</taxon>
        <taxon>Streptosporangiaceae</taxon>
        <taxon>Streptosporangium</taxon>
    </lineage>
</organism>
<dbReference type="Gene3D" id="1.10.3210.10">
    <property type="entry name" value="Hypothetical protein af1432"/>
    <property type="match status" value="1"/>
</dbReference>
<dbReference type="EMBL" id="NGFP01000173">
    <property type="protein sequence ID" value="OUC92451.1"/>
    <property type="molecule type" value="Genomic_DNA"/>
</dbReference>
<sequence length="196" mass="21449">MFPETPTAAAALSVATRFYSPALLNHCTRSYLWGTLYATAHGIAFDDELYYVSALLHDIALTQAFDSHRLPFEEAGGQLAWVFGVATGWPEERAARATEIITLHMRDDVSAATDPESHLLQVATSWEVVGRRPEEFSPDARAEMLARHPRLGFGTEFLACFEDQARRKPDSAAAASVRNDVAGRIAANPLEGHPPA</sequence>
<comment type="caution">
    <text evidence="1">The sequence shown here is derived from an EMBL/GenBank/DDBJ whole genome shotgun (WGS) entry which is preliminary data.</text>
</comment>
<protein>
    <submittedName>
        <fullName evidence="1">Cyanamide hydratase</fullName>
    </submittedName>
</protein>
<gene>
    <name evidence="1" type="ORF">CA984_29965</name>
</gene>
<evidence type="ECO:0000313" key="2">
    <source>
        <dbReference type="Proteomes" id="UP000194761"/>
    </source>
</evidence>
<evidence type="ECO:0000313" key="1">
    <source>
        <dbReference type="EMBL" id="OUC92451.1"/>
    </source>
</evidence>
<dbReference type="PANTHER" id="PTHR35569:SF1">
    <property type="entry name" value="CYANAMIDE HYDRATASE DDI2-RELATED"/>
    <property type="match status" value="1"/>
</dbReference>
<keyword evidence="2" id="KW-1185">Reference proteome</keyword>
<dbReference type="Proteomes" id="UP000194761">
    <property type="component" value="Unassembled WGS sequence"/>
</dbReference>
<dbReference type="AlphaFoldDB" id="A0A243RCP0"/>
<accession>A0A243RCP0</accession>
<dbReference type="RefSeq" id="WP_086576869.1">
    <property type="nucleotide sequence ID" value="NZ_NGFP01000173.1"/>
</dbReference>
<proteinExistence type="predicted"/>
<name>A0A243RCP0_9ACTN</name>
<reference evidence="1 2" key="1">
    <citation type="submission" date="2017-05" db="EMBL/GenBank/DDBJ databases">
        <title>Biotechnological potential of actinobacteria isolated from South African environments.</title>
        <authorList>
            <person name="Le Roes-Hill M."/>
            <person name="Prins A."/>
            <person name="Durrell K.A."/>
        </authorList>
    </citation>
    <scope>NUCLEOTIDE SEQUENCE [LARGE SCALE GENOMIC DNA]</scope>
    <source>
        <strain evidence="1">M26</strain>
    </source>
</reference>
<dbReference type="SUPFAM" id="SSF109604">
    <property type="entry name" value="HD-domain/PDEase-like"/>
    <property type="match status" value="1"/>
</dbReference>